<organism evidence="1 2">
    <name type="scientific">Pseudoalteromonas caenipelagi</name>
    <dbReference type="NCBI Taxonomy" id="2726988"/>
    <lineage>
        <taxon>Bacteria</taxon>
        <taxon>Pseudomonadati</taxon>
        <taxon>Pseudomonadota</taxon>
        <taxon>Gammaproteobacteria</taxon>
        <taxon>Alteromonadales</taxon>
        <taxon>Pseudoalteromonadaceae</taxon>
        <taxon>Pseudoalteromonas</taxon>
    </lineage>
</organism>
<dbReference type="GO" id="GO:0006313">
    <property type="term" value="P:DNA transposition"/>
    <property type="evidence" value="ECO:0007669"/>
    <property type="project" value="InterPro"/>
</dbReference>
<dbReference type="EMBL" id="JABBPG010000002">
    <property type="protein sequence ID" value="NOU50480.1"/>
    <property type="molecule type" value="Genomic_DNA"/>
</dbReference>
<evidence type="ECO:0000313" key="1">
    <source>
        <dbReference type="EMBL" id="NOU50480.1"/>
    </source>
</evidence>
<keyword evidence="2" id="KW-1185">Reference proteome</keyword>
<dbReference type="Proteomes" id="UP000586305">
    <property type="component" value="Unassembled WGS sequence"/>
</dbReference>
<comment type="caution">
    <text evidence="1">The sequence shown here is derived from an EMBL/GenBank/DDBJ whole genome shotgun (WGS) entry which is preliminary data.</text>
</comment>
<dbReference type="GO" id="GO:0004803">
    <property type="term" value="F:transposase activity"/>
    <property type="evidence" value="ECO:0007669"/>
    <property type="project" value="InterPro"/>
</dbReference>
<accession>A0A849VCF9</accession>
<sequence>MTKRKNKSYTTEFKQEAVALVTEQGYSVSGYIKDTH</sequence>
<dbReference type="GO" id="GO:0003677">
    <property type="term" value="F:DNA binding"/>
    <property type="evidence" value="ECO:0007669"/>
    <property type="project" value="InterPro"/>
</dbReference>
<dbReference type="RefSeq" id="WP_171625543.1">
    <property type="nucleotide sequence ID" value="NZ_JABBPG010000002.1"/>
</dbReference>
<evidence type="ECO:0000313" key="2">
    <source>
        <dbReference type="Proteomes" id="UP000586305"/>
    </source>
</evidence>
<dbReference type="Pfam" id="PF01527">
    <property type="entry name" value="HTH_Tnp_1"/>
    <property type="match status" value="1"/>
</dbReference>
<protein>
    <submittedName>
        <fullName evidence="1">Transposase</fullName>
    </submittedName>
</protein>
<name>A0A849VCF9_9GAMM</name>
<dbReference type="InterPro" id="IPR002514">
    <property type="entry name" value="Transposase_8"/>
</dbReference>
<gene>
    <name evidence="1" type="ORF">HG263_07990</name>
</gene>
<reference evidence="1 2" key="1">
    <citation type="submission" date="2020-04" db="EMBL/GenBank/DDBJ databases">
        <title>Pseudoalteromonas caenipelagi sp. nov., isolated from a tidal flat.</title>
        <authorList>
            <person name="Park S."/>
            <person name="Yoon J.-H."/>
        </authorList>
    </citation>
    <scope>NUCLEOTIDE SEQUENCE [LARGE SCALE GENOMIC DNA]</scope>
    <source>
        <strain evidence="1 2">JBTF-M23</strain>
    </source>
</reference>
<proteinExistence type="predicted"/>
<dbReference type="AlphaFoldDB" id="A0A849VCF9"/>